<dbReference type="RefSeq" id="WP_187246115.1">
    <property type="nucleotide sequence ID" value="NZ_BAAAOK010000037.1"/>
</dbReference>
<dbReference type="EMBL" id="JABVEC010000023">
    <property type="protein sequence ID" value="MBC6469074.1"/>
    <property type="molecule type" value="Genomic_DNA"/>
</dbReference>
<accession>A0ABR7LWE0</accession>
<protein>
    <submittedName>
        <fullName evidence="1">Uncharacterized protein</fullName>
    </submittedName>
</protein>
<evidence type="ECO:0000313" key="1">
    <source>
        <dbReference type="EMBL" id="MBC6469074.1"/>
    </source>
</evidence>
<dbReference type="Proteomes" id="UP000805614">
    <property type="component" value="Unassembled WGS sequence"/>
</dbReference>
<comment type="caution">
    <text evidence="1">The sequence shown here is derived from an EMBL/GenBank/DDBJ whole genome shotgun (WGS) entry which is preliminary data.</text>
</comment>
<keyword evidence="2" id="KW-1185">Reference proteome</keyword>
<evidence type="ECO:0000313" key="2">
    <source>
        <dbReference type="Proteomes" id="UP000805614"/>
    </source>
</evidence>
<proteinExistence type="predicted"/>
<organism evidence="1 2">
    <name type="scientific">Actinomadura alba</name>
    <dbReference type="NCBI Taxonomy" id="406431"/>
    <lineage>
        <taxon>Bacteria</taxon>
        <taxon>Bacillati</taxon>
        <taxon>Actinomycetota</taxon>
        <taxon>Actinomycetes</taxon>
        <taxon>Streptosporangiales</taxon>
        <taxon>Thermomonosporaceae</taxon>
        <taxon>Actinomadura</taxon>
    </lineage>
</organism>
<reference evidence="1 2" key="1">
    <citation type="submission" date="2020-06" db="EMBL/GenBank/DDBJ databases">
        <title>Actinomadura xiongansis sp. nov., isolated from soil of Baiyangdian.</title>
        <authorList>
            <person name="Zhang X."/>
        </authorList>
    </citation>
    <scope>NUCLEOTIDE SEQUENCE [LARGE SCALE GENOMIC DNA]</scope>
    <source>
        <strain evidence="1 2">HBUM206468</strain>
    </source>
</reference>
<gene>
    <name evidence="1" type="ORF">HKK74_26775</name>
</gene>
<name>A0ABR7LWE0_9ACTN</name>
<sequence length="458" mass="51889">MRDDAEALRGIQRLYVVEFDSLAQRHLCDIGITPFGGDAETAIVAMMRLADLLSETIVLTDNMIFDGILLHSIGPRRMLQLVGRPVGAQLVFPFEIRSRADTIEQALLRALREPAAGGRDLLNAFEYDALELPEAERIEIGQRLGNLRVRELDRRVDRHGVTEGIARLLIERCGAPEEQVRPMREAWEAWIKADRDGQLTIRPAGERRDADDDRAFALDPVARMRGDLQTAEGRQALQWVEYNRHERRTTIRARLRDWLPGVDGEQAMDRQVIELWHNACYLRSLAYAQGAELIEFVLGDPRAAQRRRLARRRRAPAQGGETRQVMLPVTLLSELGTMPRSVFETVLYTNRDAIDDWRRTGDPRARRRVAYGLLEASDQPDPALLSRETLTRLLLVIVAAFVADAFQETSWQIKAPVLLAAVAASSWSDIKTFFRLRGRLGAVIDVRDGERRELPDPG</sequence>